<dbReference type="Gene3D" id="2.40.70.10">
    <property type="entry name" value="Acid Proteases"/>
    <property type="match status" value="1"/>
</dbReference>
<dbReference type="PANTHER" id="PTHR33067">
    <property type="entry name" value="RNA-DIRECTED DNA POLYMERASE-RELATED"/>
    <property type="match status" value="1"/>
</dbReference>
<dbReference type="PANTHER" id="PTHR33067:SF9">
    <property type="entry name" value="RNA-DIRECTED DNA POLYMERASE"/>
    <property type="match status" value="1"/>
</dbReference>
<protein>
    <submittedName>
        <fullName evidence="2">Uncharacterized protein</fullName>
    </submittedName>
</protein>
<dbReference type="Proteomes" id="UP000734854">
    <property type="component" value="Unassembled WGS sequence"/>
</dbReference>
<dbReference type="InterPro" id="IPR021109">
    <property type="entry name" value="Peptidase_aspartic_dom_sf"/>
</dbReference>
<feature type="region of interest" description="Disordered" evidence="1">
    <location>
        <begin position="334"/>
        <end position="368"/>
    </location>
</feature>
<evidence type="ECO:0000313" key="2">
    <source>
        <dbReference type="EMBL" id="KAG6535389.1"/>
    </source>
</evidence>
<dbReference type="EMBL" id="JACMSC010000001">
    <property type="protein sequence ID" value="KAG6535389.1"/>
    <property type="molecule type" value="Genomic_DNA"/>
</dbReference>
<reference evidence="2 3" key="1">
    <citation type="submission" date="2020-08" db="EMBL/GenBank/DDBJ databases">
        <title>Plant Genome Project.</title>
        <authorList>
            <person name="Zhang R.-G."/>
        </authorList>
    </citation>
    <scope>NUCLEOTIDE SEQUENCE [LARGE SCALE GENOMIC DNA]</scope>
    <source>
        <tissue evidence="2">Rhizome</tissue>
    </source>
</reference>
<gene>
    <name evidence="2" type="ORF">ZIOFF_000355</name>
</gene>
<proteinExistence type="predicted"/>
<dbReference type="AlphaFoldDB" id="A0A8J5I4H2"/>
<organism evidence="2 3">
    <name type="scientific">Zingiber officinale</name>
    <name type="common">Ginger</name>
    <name type="synonym">Amomum zingiber</name>
    <dbReference type="NCBI Taxonomy" id="94328"/>
    <lineage>
        <taxon>Eukaryota</taxon>
        <taxon>Viridiplantae</taxon>
        <taxon>Streptophyta</taxon>
        <taxon>Embryophyta</taxon>
        <taxon>Tracheophyta</taxon>
        <taxon>Spermatophyta</taxon>
        <taxon>Magnoliopsida</taxon>
        <taxon>Liliopsida</taxon>
        <taxon>Zingiberales</taxon>
        <taxon>Zingiberaceae</taxon>
        <taxon>Zingiber</taxon>
    </lineage>
</organism>
<feature type="region of interest" description="Disordered" evidence="1">
    <location>
        <begin position="1"/>
        <end position="22"/>
    </location>
</feature>
<accession>A0A8J5I4H2</accession>
<sequence>MGAGRRFPSSSGRASTRDADPLPTADFPSSSGHCFALLSLVAGHRVVPLCCALDFLVLPDSNQTVIQSVALEPLGLRQVLIFGYFDLGISYQRLRENDWHYCRYGRFGNMMSVAASFYKATLAVITGISTPFNNLAIIYKQQTSGSWNLAKRVSIVSSLRLKLPCCCECWKLWREQIHNPFFINDHRRGSLVVSVDHSPTNSFPLFCTISDLRFPEFSCTYSFRSALGVNVENNRTMKELAAPDTAYKYSCITYPDLGVGEVQTVSNEQKEIKSSLLELTSLVKQMALNSASQVSSFPVQTMRVCGICSSQEHTSELCPNLHQDESMAAISRPQFQQRYDPNSSTYNPGWKDHPNLKYGNSFYQQPPQNQNVQNFQQYQQSNTPNQFQYQQFQPLAVPNQFQHQNQQFQHPNQFQQQSYASFHPQNQHPNFQQQIQNFQQPAQNFQPTQNFQQSIQNWQQPNSSFSSQPRSYSNQSGNNNSNAASTQQQQKMEDMMQQILQQQHLVLQQQQHQQRTDSALQNIERQIGQLASNINQMQAQGSSQLPSQTTPNPKGNVSALTLRSGKTTSELVRNAPGGSNLVSSGSIPVSTNVVQPPDFVQNKLDSTANQLRNFPASSAQTDSAFPGNVGVVQPDYTQPILSDFTQFDGSGKVATAAQDLDSNSQQQGADIHIPLPFPQRKVQQRKNVEEEKAREFQDLVNLFSKVEVNVPLLTMAKQIPKYAKFLKDLCVHKKKLKGNELISMGKNVSALIQPVPKKCEDPGVFTVPCEIGSCVFEDAMLDLGASINVMPKSVFQTLGIDLLANRSPLILGRPFLKTARTKIDVHAGTLSMEFADTVVQFSLFDAMKHPSEDHSILSIDIADELISIDLTFGLESRLEIFEGEECLYDSKVSTESEGNVGAIDVELVGSSSSLEGEYLSIGDCTEEAIPQESHILIEVSPESGKGEYVSVGDCTEGAIPQESLQSVIDAQQPELKPLPEHLNDTSWKLEAENKELNLPILQLG</sequence>
<evidence type="ECO:0000313" key="3">
    <source>
        <dbReference type="Proteomes" id="UP000734854"/>
    </source>
</evidence>
<comment type="caution">
    <text evidence="2">The sequence shown here is derived from an EMBL/GenBank/DDBJ whole genome shotgun (WGS) entry which is preliminary data.</text>
</comment>
<evidence type="ECO:0000256" key="1">
    <source>
        <dbReference type="SAM" id="MobiDB-lite"/>
    </source>
</evidence>
<name>A0A8J5I4H2_ZINOF</name>
<feature type="compositionally biased region" description="Low complexity" evidence="1">
    <location>
        <begin position="471"/>
        <end position="492"/>
    </location>
</feature>
<feature type="compositionally biased region" description="Polar residues" evidence="1">
    <location>
        <begin position="334"/>
        <end position="347"/>
    </location>
</feature>
<keyword evidence="3" id="KW-1185">Reference proteome</keyword>
<feature type="region of interest" description="Disordered" evidence="1">
    <location>
        <begin position="536"/>
        <end position="556"/>
    </location>
</feature>
<feature type="region of interest" description="Disordered" evidence="1">
    <location>
        <begin position="457"/>
        <end position="492"/>
    </location>
</feature>